<dbReference type="AlphaFoldDB" id="A0A067U0N4"/>
<organism evidence="2 3">
    <name type="scientific">Galerina marginata (strain CBS 339.88)</name>
    <dbReference type="NCBI Taxonomy" id="685588"/>
    <lineage>
        <taxon>Eukaryota</taxon>
        <taxon>Fungi</taxon>
        <taxon>Dikarya</taxon>
        <taxon>Basidiomycota</taxon>
        <taxon>Agaricomycotina</taxon>
        <taxon>Agaricomycetes</taxon>
        <taxon>Agaricomycetidae</taxon>
        <taxon>Agaricales</taxon>
        <taxon>Agaricineae</taxon>
        <taxon>Strophariaceae</taxon>
        <taxon>Galerina</taxon>
    </lineage>
</organism>
<gene>
    <name evidence="2" type="ORF">GALMADRAFT_218923</name>
</gene>
<dbReference type="OrthoDB" id="3269232at2759"/>
<protein>
    <submittedName>
        <fullName evidence="2">Uncharacterized protein</fullName>
    </submittedName>
</protein>
<proteinExistence type="predicted"/>
<feature type="compositionally biased region" description="Acidic residues" evidence="1">
    <location>
        <begin position="227"/>
        <end position="241"/>
    </location>
</feature>
<feature type="region of interest" description="Disordered" evidence="1">
    <location>
        <begin position="183"/>
        <end position="241"/>
    </location>
</feature>
<name>A0A067U0N4_GALM3</name>
<feature type="compositionally biased region" description="Basic and acidic residues" evidence="1">
    <location>
        <begin position="210"/>
        <end position="226"/>
    </location>
</feature>
<keyword evidence="3" id="KW-1185">Reference proteome</keyword>
<feature type="compositionally biased region" description="Basic and acidic residues" evidence="1">
    <location>
        <begin position="183"/>
        <end position="199"/>
    </location>
</feature>
<evidence type="ECO:0000256" key="1">
    <source>
        <dbReference type="SAM" id="MobiDB-lite"/>
    </source>
</evidence>
<dbReference type="STRING" id="685588.A0A067U0N4"/>
<sequence>MEISPVKRGSKPRIGIKNTNDKDLTTIPVKSAVEKRLQEALVAKTAEANFFRGRVIQLQSAMVLQRVYCGRIRRQLYAKERKAERNGKKGRKDKIEGDGLGRLLTDDAFFEVVVAHEAAIEAEQREKEARINNKARHEAEVAEWAENVKQRKVRNKERENQFETALQQWNAAKAVAKAARIKIKDWEVDHPKPKKRDPEYAPEPAIPKPKLKDIVDAEAENDRGSDDDPDSWTDDEDEPEY</sequence>
<reference evidence="3" key="1">
    <citation type="journal article" date="2014" name="Proc. Natl. Acad. Sci. U.S.A.">
        <title>Extensive sampling of basidiomycete genomes demonstrates inadequacy of the white-rot/brown-rot paradigm for wood decay fungi.</title>
        <authorList>
            <person name="Riley R."/>
            <person name="Salamov A.A."/>
            <person name="Brown D.W."/>
            <person name="Nagy L.G."/>
            <person name="Floudas D."/>
            <person name="Held B.W."/>
            <person name="Levasseur A."/>
            <person name="Lombard V."/>
            <person name="Morin E."/>
            <person name="Otillar R."/>
            <person name="Lindquist E.A."/>
            <person name="Sun H."/>
            <person name="LaButti K.M."/>
            <person name="Schmutz J."/>
            <person name="Jabbour D."/>
            <person name="Luo H."/>
            <person name="Baker S.E."/>
            <person name="Pisabarro A.G."/>
            <person name="Walton J.D."/>
            <person name="Blanchette R.A."/>
            <person name="Henrissat B."/>
            <person name="Martin F."/>
            <person name="Cullen D."/>
            <person name="Hibbett D.S."/>
            <person name="Grigoriev I.V."/>
        </authorList>
    </citation>
    <scope>NUCLEOTIDE SEQUENCE [LARGE SCALE GENOMIC DNA]</scope>
    <source>
        <strain evidence="3">CBS 339.88</strain>
    </source>
</reference>
<dbReference type="HOGENOM" id="CLU_1189990_0_0_1"/>
<evidence type="ECO:0000313" key="3">
    <source>
        <dbReference type="Proteomes" id="UP000027222"/>
    </source>
</evidence>
<accession>A0A067U0N4</accession>
<feature type="region of interest" description="Disordered" evidence="1">
    <location>
        <begin position="1"/>
        <end position="21"/>
    </location>
</feature>
<dbReference type="Proteomes" id="UP000027222">
    <property type="component" value="Unassembled WGS sequence"/>
</dbReference>
<evidence type="ECO:0000313" key="2">
    <source>
        <dbReference type="EMBL" id="KDR85854.1"/>
    </source>
</evidence>
<dbReference type="EMBL" id="KL142367">
    <property type="protein sequence ID" value="KDR85854.1"/>
    <property type="molecule type" value="Genomic_DNA"/>
</dbReference>